<dbReference type="Pfam" id="PF05669">
    <property type="entry name" value="Med31"/>
    <property type="match status" value="1"/>
</dbReference>
<evidence type="ECO:0000256" key="7">
    <source>
        <dbReference type="ARBA" id="ARBA00023242"/>
    </source>
</evidence>
<evidence type="ECO:0000256" key="4">
    <source>
        <dbReference type="ARBA" id="ARBA00023015"/>
    </source>
</evidence>
<protein>
    <recommendedName>
        <fullName evidence="3 8">Mediator of RNA polymerase II transcription subunit 31</fullName>
    </recommendedName>
</protein>
<comment type="similarity">
    <text evidence="2 8">Belongs to the Mediator complex subunit 31 family.</text>
</comment>
<dbReference type="GO" id="GO:0016592">
    <property type="term" value="C:mediator complex"/>
    <property type="evidence" value="ECO:0007669"/>
    <property type="project" value="InterPro"/>
</dbReference>
<keyword evidence="11" id="KW-1185">Reference proteome</keyword>
<feature type="compositionally biased region" description="Low complexity" evidence="9">
    <location>
        <begin position="129"/>
        <end position="154"/>
    </location>
</feature>
<comment type="subcellular location">
    <subcellularLocation>
        <location evidence="1 8">Nucleus</location>
    </subcellularLocation>
</comment>
<comment type="function">
    <text evidence="8">Component of the Mediator complex, a coactivator involved in the regulated transcription of nearly all RNA polymerase II-dependent genes. Mediator functions as a bridge to convey information from gene-specific regulatory proteins to the basal RNA polymerase II transcription machinery. Mediator is recruited to promoters by direct interactions with regulatory proteins and serves as a scaffold for the assembly of a functional preinitiation complex with RNA polymerase II and the general transcription factors.</text>
</comment>
<feature type="compositionally biased region" description="Gly residues" evidence="9">
    <location>
        <begin position="118"/>
        <end position="128"/>
    </location>
</feature>
<evidence type="ECO:0000256" key="1">
    <source>
        <dbReference type="ARBA" id="ARBA00004123"/>
    </source>
</evidence>
<dbReference type="GO" id="GO:0003712">
    <property type="term" value="F:transcription coregulator activity"/>
    <property type="evidence" value="ECO:0007669"/>
    <property type="project" value="InterPro"/>
</dbReference>
<name>A0A642UJH1_DIURU</name>
<dbReference type="OMA" id="NDMVERW"/>
<keyword evidence="7 8" id="KW-0539">Nucleus</keyword>
<evidence type="ECO:0000313" key="11">
    <source>
        <dbReference type="Proteomes" id="UP000449547"/>
    </source>
</evidence>
<keyword evidence="5 8" id="KW-0010">Activator</keyword>
<keyword evidence="6 8" id="KW-0804">Transcription</keyword>
<dbReference type="GO" id="GO:0006355">
    <property type="term" value="P:regulation of DNA-templated transcription"/>
    <property type="evidence" value="ECO:0007669"/>
    <property type="project" value="InterPro"/>
</dbReference>
<dbReference type="PANTHER" id="PTHR13186">
    <property type="entry name" value="MEDIATOR OF RNA POLYMERASE II TRANSCRIPTION SUBUNIT 31"/>
    <property type="match status" value="1"/>
</dbReference>
<gene>
    <name evidence="10" type="ORF">DIURU_003970</name>
</gene>
<dbReference type="InterPro" id="IPR008831">
    <property type="entry name" value="Mediator_Med31"/>
</dbReference>
<evidence type="ECO:0000256" key="3">
    <source>
        <dbReference type="ARBA" id="ARBA00019660"/>
    </source>
</evidence>
<dbReference type="EMBL" id="SWFT01000116">
    <property type="protein sequence ID" value="KAA8900154.1"/>
    <property type="molecule type" value="Genomic_DNA"/>
</dbReference>
<evidence type="ECO:0000256" key="9">
    <source>
        <dbReference type="SAM" id="MobiDB-lite"/>
    </source>
</evidence>
<dbReference type="AlphaFoldDB" id="A0A642UJH1"/>
<dbReference type="RefSeq" id="XP_034011293.1">
    <property type="nucleotide sequence ID" value="XM_034156791.1"/>
</dbReference>
<evidence type="ECO:0000256" key="6">
    <source>
        <dbReference type="ARBA" id="ARBA00023163"/>
    </source>
</evidence>
<feature type="region of interest" description="Disordered" evidence="9">
    <location>
        <begin position="106"/>
        <end position="154"/>
    </location>
</feature>
<dbReference type="InterPro" id="IPR038089">
    <property type="entry name" value="Med31_sf"/>
</dbReference>
<accession>A0A642UJH1</accession>
<keyword evidence="4 8" id="KW-0805">Transcription regulation</keyword>
<reference evidence="10 11" key="1">
    <citation type="submission" date="2019-07" db="EMBL/GenBank/DDBJ databases">
        <title>Genome assembly of two rare yeast pathogens: Diutina rugosa and Trichomonascus ciferrii.</title>
        <authorList>
            <person name="Mixao V."/>
            <person name="Saus E."/>
            <person name="Hansen A."/>
            <person name="Lass-Flor C."/>
            <person name="Gabaldon T."/>
        </authorList>
    </citation>
    <scope>NUCLEOTIDE SEQUENCE [LARGE SCALE GENOMIC DNA]</scope>
    <source>
        <strain evidence="10 11">CBS 613</strain>
    </source>
</reference>
<dbReference type="OrthoDB" id="10257739at2759"/>
<dbReference type="Proteomes" id="UP000449547">
    <property type="component" value="Unassembled WGS sequence"/>
</dbReference>
<comment type="caution">
    <text evidence="10">The sequence shown here is derived from an EMBL/GenBank/DDBJ whole genome shotgun (WGS) entry which is preliminary data.</text>
</comment>
<dbReference type="Gene3D" id="1.10.10.1340">
    <property type="entry name" value="Mediator of RNA polymerase II, submodule Med31 (Soh1)"/>
    <property type="match status" value="1"/>
</dbReference>
<evidence type="ECO:0000256" key="2">
    <source>
        <dbReference type="ARBA" id="ARBA00006378"/>
    </source>
</evidence>
<comment type="subunit">
    <text evidence="8">Component of the Mediator complex.</text>
</comment>
<evidence type="ECO:0000256" key="8">
    <source>
        <dbReference type="RuleBase" id="RU364129"/>
    </source>
</evidence>
<dbReference type="GeneID" id="54782621"/>
<sequence length="154" mass="17235">MDTTTEHAASQQTFSPPSRWEVELEFVQSLSNIQYVYYLAQEGYLSQPTFRNYVAYLQYWHQPQYSKFLVYPNCLHVLTLLQHDQFAKDIQNPDFRNSLMNDMVSRWQQQQLQPPNGSGSGSDAGGGSAASVAMSAPEPSSVAESATTEASSAR</sequence>
<organism evidence="10 11">
    <name type="scientific">Diutina rugosa</name>
    <name type="common">Yeast</name>
    <name type="synonym">Candida rugosa</name>
    <dbReference type="NCBI Taxonomy" id="5481"/>
    <lineage>
        <taxon>Eukaryota</taxon>
        <taxon>Fungi</taxon>
        <taxon>Dikarya</taxon>
        <taxon>Ascomycota</taxon>
        <taxon>Saccharomycotina</taxon>
        <taxon>Pichiomycetes</taxon>
        <taxon>Debaryomycetaceae</taxon>
        <taxon>Diutina</taxon>
    </lineage>
</organism>
<dbReference type="VEuPathDB" id="FungiDB:DIURU_003970"/>
<proteinExistence type="inferred from homology"/>
<feature type="compositionally biased region" description="Polar residues" evidence="9">
    <location>
        <begin position="106"/>
        <end position="116"/>
    </location>
</feature>
<evidence type="ECO:0000256" key="5">
    <source>
        <dbReference type="ARBA" id="ARBA00023159"/>
    </source>
</evidence>
<evidence type="ECO:0000313" key="10">
    <source>
        <dbReference type="EMBL" id="KAA8900154.1"/>
    </source>
</evidence>